<dbReference type="AlphaFoldDB" id="A0A4S8L9F6"/>
<keyword evidence="3" id="KW-1185">Reference proteome</keyword>
<evidence type="ECO:0000313" key="3">
    <source>
        <dbReference type="Proteomes" id="UP000297245"/>
    </source>
</evidence>
<accession>A0A4S8L9F6</accession>
<sequence length="236" mass="25148">MVHPMLQLKVDTWVYWLKFNALVNIPYHVFGKEVGFTISRKDQERVEICPNPFREVNQGSVGLVSRSVDPALVQVNVCTESLHIVDVKIHISPLGRQTVSVNTQDNVNVEITTNERFSAPKALQTVAASQQAENLLDLDDMGPSMDRQLTGLAATEVVLSQTPAAANLLAGTSTNPLDDLVSIFGGVDGGMSMGPTTVTSPTTGGAGAGGNIDLFGGIDNSSSTQQQPQDDLLGLF</sequence>
<organism evidence="2 3">
    <name type="scientific">Dendrothele bispora (strain CBS 962.96)</name>
    <dbReference type="NCBI Taxonomy" id="1314807"/>
    <lineage>
        <taxon>Eukaryota</taxon>
        <taxon>Fungi</taxon>
        <taxon>Dikarya</taxon>
        <taxon>Basidiomycota</taxon>
        <taxon>Agaricomycotina</taxon>
        <taxon>Agaricomycetes</taxon>
        <taxon>Agaricomycetidae</taxon>
        <taxon>Agaricales</taxon>
        <taxon>Agaricales incertae sedis</taxon>
        <taxon>Dendrothele</taxon>
    </lineage>
</organism>
<reference evidence="2 3" key="1">
    <citation type="journal article" date="2019" name="Nat. Ecol. Evol.">
        <title>Megaphylogeny resolves global patterns of mushroom evolution.</title>
        <authorList>
            <person name="Varga T."/>
            <person name="Krizsan K."/>
            <person name="Foldi C."/>
            <person name="Dima B."/>
            <person name="Sanchez-Garcia M."/>
            <person name="Sanchez-Ramirez S."/>
            <person name="Szollosi G.J."/>
            <person name="Szarkandi J.G."/>
            <person name="Papp V."/>
            <person name="Albert L."/>
            <person name="Andreopoulos W."/>
            <person name="Angelini C."/>
            <person name="Antonin V."/>
            <person name="Barry K.W."/>
            <person name="Bougher N.L."/>
            <person name="Buchanan P."/>
            <person name="Buyck B."/>
            <person name="Bense V."/>
            <person name="Catcheside P."/>
            <person name="Chovatia M."/>
            <person name="Cooper J."/>
            <person name="Damon W."/>
            <person name="Desjardin D."/>
            <person name="Finy P."/>
            <person name="Geml J."/>
            <person name="Haridas S."/>
            <person name="Hughes K."/>
            <person name="Justo A."/>
            <person name="Karasinski D."/>
            <person name="Kautmanova I."/>
            <person name="Kiss B."/>
            <person name="Kocsube S."/>
            <person name="Kotiranta H."/>
            <person name="LaButti K.M."/>
            <person name="Lechner B.E."/>
            <person name="Liimatainen K."/>
            <person name="Lipzen A."/>
            <person name="Lukacs Z."/>
            <person name="Mihaltcheva S."/>
            <person name="Morgado L.N."/>
            <person name="Niskanen T."/>
            <person name="Noordeloos M.E."/>
            <person name="Ohm R.A."/>
            <person name="Ortiz-Santana B."/>
            <person name="Ovrebo C."/>
            <person name="Racz N."/>
            <person name="Riley R."/>
            <person name="Savchenko A."/>
            <person name="Shiryaev A."/>
            <person name="Soop K."/>
            <person name="Spirin V."/>
            <person name="Szebenyi C."/>
            <person name="Tomsovsky M."/>
            <person name="Tulloss R.E."/>
            <person name="Uehling J."/>
            <person name="Grigoriev I.V."/>
            <person name="Vagvolgyi C."/>
            <person name="Papp T."/>
            <person name="Martin F.M."/>
            <person name="Miettinen O."/>
            <person name="Hibbett D.S."/>
            <person name="Nagy L.G."/>
        </authorList>
    </citation>
    <scope>NUCLEOTIDE SEQUENCE [LARGE SCALE GENOMIC DNA]</scope>
    <source>
        <strain evidence="2 3">CBS 962.96</strain>
    </source>
</reference>
<protein>
    <submittedName>
        <fullName evidence="2">Uncharacterized protein</fullName>
    </submittedName>
</protein>
<feature type="region of interest" description="Disordered" evidence="1">
    <location>
        <begin position="216"/>
        <end position="236"/>
    </location>
</feature>
<dbReference type="EMBL" id="ML179548">
    <property type="protein sequence ID" value="THU85402.1"/>
    <property type="molecule type" value="Genomic_DNA"/>
</dbReference>
<evidence type="ECO:0000256" key="1">
    <source>
        <dbReference type="SAM" id="MobiDB-lite"/>
    </source>
</evidence>
<dbReference type="OrthoDB" id="10612227at2759"/>
<feature type="compositionally biased region" description="Polar residues" evidence="1">
    <location>
        <begin position="219"/>
        <end position="229"/>
    </location>
</feature>
<dbReference type="Proteomes" id="UP000297245">
    <property type="component" value="Unassembled WGS sequence"/>
</dbReference>
<name>A0A4S8L9F6_DENBC</name>
<proteinExistence type="predicted"/>
<gene>
    <name evidence="2" type="ORF">K435DRAFT_843286</name>
</gene>
<evidence type="ECO:0000313" key="2">
    <source>
        <dbReference type="EMBL" id="THU85402.1"/>
    </source>
</evidence>